<evidence type="ECO:0000256" key="5">
    <source>
        <dbReference type="ARBA" id="ARBA00022723"/>
    </source>
</evidence>
<evidence type="ECO:0000259" key="11">
    <source>
        <dbReference type="Pfam" id="PF01435"/>
    </source>
</evidence>
<evidence type="ECO:0000313" key="13">
    <source>
        <dbReference type="Proteomes" id="UP000611762"/>
    </source>
</evidence>
<evidence type="ECO:0000256" key="9">
    <source>
        <dbReference type="ARBA" id="ARBA00023049"/>
    </source>
</evidence>
<feature type="domain" description="Peptidase M48" evidence="11">
    <location>
        <begin position="77"/>
        <end position="246"/>
    </location>
</feature>
<dbReference type="Gene3D" id="3.30.2010.10">
    <property type="entry name" value="Metalloproteases ('zincins'), catalytic domain"/>
    <property type="match status" value="1"/>
</dbReference>
<evidence type="ECO:0000256" key="10">
    <source>
        <dbReference type="ARBA" id="ARBA00023136"/>
    </source>
</evidence>
<dbReference type="CDD" id="cd07325">
    <property type="entry name" value="M48_Ste24p_like"/>
    <property type="match status" value="1"/>
</dbReference>
<dbReference type="AlphaFoldDB" id="A0A926DK06"/>
<comment type="cofactor">
    <cofactor evidence="1">
        <name>Zn(2+)</name>
        <dbReference type="ChEBI" id="CHEBI:29105"/>
    </cofactor>
</comment>
<dbReference type="PANTHER" id="PTHR43221">
    <property type="entry name" value="PROTEASE HTPX"/>
    <property type="match status" value="1"/>
</dbReference>
<evidence type="ECO:0000256" key="3">
    <source>
        <dbReference type="ARBA" id="ARBA00022670"/>
    </source>
</evidence>
<dbReference type="GO" id="GO:0046872">
    <property type="term" value="F:metal ion binding"/>
    <property type="evidence" value="ECO:0007669"/>
    <property type="project" value="UniProtKB-KW"/>
</dbReference>
<evidence type="ECO:0000256" key="1">
    <source>
        <dbReference type="ARBA" id="ARBA00001947"/>
    </source>
</evidence>
<evidence type="ECO:0000256" key="8">
    <source>
        <dbReference type="ARBA" id="ARBA00022989"/>
    </source>
</evidence>
<dbReference type="GO" id="GO:0006508">
    <property type="term" value="P:proteolysis"/>
    <property type="evidence" value="ECO:0007669"/>
    <property type="project" value="UniProtKB-KW"/>
</dbReference>
<keyword evidence="8" id="KW-1133">Transmembrane helix</keyword>
<dbReference type="EMBL" id="JACRSU010000001">
    <property type="protein sequence ID" value="MBC8540355.1"/>
    <property type="molecule type" value="Genomic_DNA"/>
</dbReference>
<dbReference type="InterPro" id="IPR050083">
    <property type="entry name" value="HtpX_protease"/>
</dbReference>
<keyword evidence="9" id="KW-0482">Metalloprotease</keyword>
<organism evidence="12 13">
    <name type="scientific">Congzhengia minquanensis</name>
    <dbReference type="NCBI Taxonomy" id="2763657"/>
    <lineage>
        <taxon>Bacteria</taxon>
        <taxon>Bacillati</taxon>
        <taxon>Bacillota</taxon>
        <taxon>Clostridia</taxon>
        <taxon>Eubacteriales</taxon>
        <taxon>Oscillospiraceae</taxon>
        <taxon>Congzhengia</taxon>
    </lineage>
</organism>
<evidence type="ECO:0000256" key="4">
    <source>
        <dbReference type="ARBA" id="ARBA00022692"/>
    </source>
</evidence>
<keyword evidence="4" id="KW-0812">Transmembrane</keyword>
<keyword evidence="7" id="KW-0862">Zinc</keyword>
<comment type="caution">
    <text evidence="12">The sequence shown here is derived from an EMBL/GenBank/DDBJ whole genome shotgun (WGS) entry which is preliminary data.</text>
</comment>
<reference evidence="12" key="1">
    <citation type="submission" date="2020-08" db="EMBL/GenBank/DDBJ databases">
        <title>Genome public.</title>
        <authorList>
            <person name="Liu C."/>
            <person name="Sun Q."/>
        </authorList>
    </citation>
    <scope>NUCLEOTIDE SEQUENCE</scope>
    <source>
        <strain evidence="12">H8</strain>
    </source>
</reference>
<keyword evidence="6" id="KW-0378">Hydrolase</keyword>
<dbReference type="Proteomes" id="UP000611762">
    <property type="component" value="Unassembled WGS sequence"/>
</dbReference>
<name>A0A926DK06_9FIRM</name>
<protein>
    <submittedName>
        <fullName evidence="12">M48 family metallopeptidase</fullName>
    </submittedName>
</protein>
<keyword evidence="2" id="KW-1003">Cell membrane</keyword>
<keyword evidence="3" id="KW-0645">Protease</keyword>
<evidence type="ECO:0000256" key="7">
    <source>
        <dbReference type="ARBA" id="ARBA00022833"/>
    </source>
</evidence>
<keyword evidence="5" id="KW-0479">Metal-binding</keyword>
<keyword evidence="10" id="KW-0472">Membrane</keyword>
<dbReference type="Pfam" id="PF01435">
    <property type="entry name" value="Peptidase_M48"/>
    <property type="match status" value="1"/>
</dbReference>
<accession>A0A926DK06</accession>
<evidence type="ECO:0000256" key="2">
    <source>
        <dbReference type="ARBA" id="ARBA00022475"/>
    </source>
</evidence>
<gene>
    <name evidence="12" type="ORF">H8698_05135</name>
</gene>
<evidence type="ECO:0000256" key="6">
    <source>
        <dbReference type="ARBA" id="ARBA00022801"/>
    </source>
</evidence>
<dbReference type="GO" id="GO:0004222">
    <property type="term" value="F:metalloendopeptidase activity"/>
    <property type="evidence" value="ECO:0007669"/>
    <property type="project" value="InterPro"/>
</dbReference>
<dbReference type="InterPro" id="IPR001915">
    <property type="entry name" value="Peptidase_M48"/>
</dbReference>
<dbReference type="PANTHER" id="PTHR43221:SF3">
    <property type="entry name" value="SLL1280 PROTEIN"/>
    <property type="match status" value="1"/>
</dbReference>
<proteinExistence type="predicted"/>
<dbReference type="RefSeq" id="WP_249311469.1">
    <property type="nucleotide sequence ID" value="NZ_JACRSU010000001.1"/>
</dbReference>
<sequence>MSFSPNLYKHELDQKAFDALSIFPKFAKLRESYIANVDEKAAKINFLSSAIRLSENQFPEIYNLLPPICEKLGIDVPELYYIKYKKMNAATGGSTSPYIFVTSELVEKIPVELIATVLAHECGHIACQHYLYHSMASQLIDGIDNSPLSRIPAIRKYLTPTLVRALLFWDRCSELSADRAAVLCDGTADKTIDVLLKLHGYENINRAEFLKQAMDLKAFVNDSKSNKLMEQMLTQDESHPRLATRAYESHGWANTEQFQRILDGTYTVEEKNRTENQPQEQEVVAAELVAESANPQQAADIDALNNALRKVNCELEKYTSKTDKGDYAFAVFSGIMAGAIDALFVGETIITDGDVALSHQQVNNFIQEYANARGFDRERLKDAIGDLEKAFKVAQDNVWKGAGIGVSAKNHHLADLAHHPTPLGLVSSVIVQFLRIGTFVNKDGEWHFALVETSAKDIVEILTPAVITGILNWLVFIATKKYEQDEVKEIPAALRKLAHLVASTPMIIELAKCADNWFGHLVSDMGGSKNTAGGGMGIPGVFISLLYEFASLPIMRNTGLPMFVNELYEKQKIDLRHEIPLYKAAGKQAIPVAFNEIYVRIGYFVSHLAAELAEHGSDVAKINWNNVVPFRNRTVDRMLAVASMTFTVADTADAAVHAAIESGGNWVLFSGRFVTRFNYVGAGRAAVAIVKEISNERKETQLIHEKMILSEAKAAVFLGQLQQFKEQLEEKVSQYFAEDIEAFMCGFDFMNQGIASSDSDLVIKGNVVIQRVLGREPQFANQKEFDDLMESDIPLVL</sequence>
<evidence type="ECO:0000313" key="12">
    <source>
        <dbReference type="EMBL" id="MBC8540355.1"/>
    </source>
</evidence>
<keyword evidence="13" id="KW-1185">Reference proteome</keyword>